<evidence type="ECO:0008006" key="2">
    <source>
        <dbReference type="Google" id="ProtNLM"/>
    </source>
</evidence>
<dbReference type="Pfam" id="PF08843">
    <property type="entry name" value="AbiEii"/>
    <property type="match status" value="1"/>
</dbReference>
<proteinExistence type="predicted"/>
<comment type="caution">
    <text evidence="1">The sequence shown here is derived from an EMBL/GenBank/DDBJ whole genome shotgun (WGS) entry which is preliminary data.</text>
</comment>
<dbReference type="AlphaFoldDB" id="A0A1J5RA04"/>
<reference evidence="1" key="1">
    <citation type="submission" date="2016-10" db="EMBL/GenBank/DDBJ databases">
        <title>Sequence of Gallionella enrichment culture.</title>
        <authorList>
            <person name="Poehlein A."/>
            <person name="Muehling M."/>
            <person name="Daniel R."/>
        </authorList>
    </citation>
    <scope>NUCLEOTIDE SEQUENCE</scope>
</reference>
<name>A0A1J5RA04_9ZZZZ</name>
<protein>
    <recommendedName>
        <fullName evidence="2">Protein containing DUF1814</fullName>
    </recommendedName>
</protein>
<evidence type="ECO:0000313" key="1">
    <source>
        <dbReference type="EMBL" id="OIQ92633.1"/>
    </source>
</evidence>
<organism evidence="1">
    <name type="scientific">mine drainage metagenome</name>
    <dbReference type="NCBI Taxonomy" id="410659"/>
    <lineage>
        <taxon>unclassified sequences</taxon>
        <taxon>metagenomes</taxon>
        <taxon>ecological metagenomes</taxon>
    </lineage>
</organism>
<dbReference type="Gene3D" id="3.10.450.620">
    <property type="entry name" value="JHP933, nucleotidyltransferase-like core domain"/>
    <property type="match status" value="1"/>
</dbReference>
<sequence length="314" mass="35445">MDHSPIFSEQVRLLVDVLPSVAKQNCFALKGGTALNLFVRDLPRLSVDIDLAYLPLADRETSLTGIDVALENIAADIMRTLPGAQVSASFVHGTDQRIKLLVVRNSVAVKIEVTPVLRGCVYESEWREIAPQAQAEFGYVRMQLLSFEDLYAGKLCAALDRQHPRDLFDVRLLLSNEGISARLKDAFIVYLLGHNRPMAELLTPNRKDIEAIYHAEFVGMTLDEVSYESLLETREAMIANIHRLLTDQDKQFLLAVKRGDADWREFSLPDVEWLPAIQWKLHNLSLMQADRRRSALEALERALYGSTDTGRDDV</sequence>
<dbReference type="InterPro" id="IPR014942">
    <property type="entry name" value="AbiEii"/>
</dbReference>
<dbReference type="EMBL" id="MLJW01000227">
    <property type="protein sequence ID" value="OIQ92633.1"/>
    <property type="molecule type" value="Genomic_DNA"/>
</dbReference>
<accession>A0A1J5RA04</accession>
<gene>
    <name evidence="1" type="ORF">GALL_254560</name>
</gene>